<gene>
    <name evidence="2" type="ORF">Bhyg_12739</name>
</gene>
<evidence type="ECO:0000313" key="2">
    <source>
        <dbReference type="EMBL" id="KAJ6639991.1"/>
    </source>
</evidence>
<name>A0A9Q0S155_9DIPT</name>
<evidence type="ECO:0000313" key="3">
    <source>
        <dbReference type="Proteomes" id="UP001151699"/>
    </source>
</evidence>
<dbReference type="AlphaFoldDB" id="A0A9Q0S155"/>
<dbReference type="EMBL" id="WJQU01000003">
    <property type="protein sequence ID" value="KAJ6639991.1"/>
    <property type="molecule type" value="Genomic_DNA"/>
</dbReference>
<evidence type="ECO:0000256" key="1">
    <source>
        <dbReference type="SAM" id="Phobius"/>
    </source>
</evidence>
<keyword evidence="3" id="KW-1185">Reference proteome</keyword>
<keyword evidence="1" id="KW-0472">Membrane</keyword>
<organism evidence="2 3">
    <name type="scientific">Pseudolycoriella hygida</name>
    <dbReference type="NCBI Taxonomy" id="35572"/>
    <lineage>
        <taxon>Eukaryota</taxon>
        <taxon>Metazoa</taxon>
        <taxon>Ecdysozoa</taxon>
        <taxon>Arthropoda</taxon>
        <taxon>Hexapoda</taxon>
        <taxon>Insecta</taxon>
        <taxon>Pterygota</taxon>
        <taxon>Neoptera</taxon>
        <taxon>Endopterygota</taxon>
        <taxon>Diptera</taxon>
        <taxon>Nematocera</taxon>
        <taxon>Sciaroidea</taxon>
        <taxon>Sciaridae</taxon>
        <taxon>Pseudolycoriella</taxon>
    </lineage>
</organism>
<proteinExistence type="predicted"/>
<keyword evidence="1" id="KW-1133">Transmembrane helix</keyword>
<keyword evidence="1" id="KW-0812">Transmembrane</keyword>
<feature type="transmembrane region" description="Helical" evidence="1">
    <location>
        <begin position="102"/>
        <end position="122"/>
    </location>
</feature>
<dbReference type="Proteomes" id="UP001151699">
    <property type="component" value="Chromosome X"/>
</dbReference>
<sequence length="124" mass="15116">MFRVYYKEGRVFPFLLKYLSDFLRSELENEQTKEATTGNRRISEESIIAIQFRHGRKKPYANIEFKINDRKRPCALSSKYTNEKIIEFLAFSELELRQYFAYFNYFLFLVFFMHSNMNYLLIND</sequence>
<reference evidence="2" key="1">
    <citation type="submission" date="2022-07" db="EMBL/GenBank/DDBJ databases">
        <authorList>
            <person name="Trinca V."/>
            <person name="Uliana J.V.C."/>
            <person name="Torres T.T."/>
            <person name="Ward R.J."/>
            <person name="Monesi N."/>
        </authorList>
    </citation>
    <scope>NUCLEOTIDE SEQUENCE</scope>
    <source>
        <strain evidence="2">HSMRA1968</strain>
        <tissue evidence="2">Whole embryos</tissue>
    </source>
</reference>
<accession>A0A9Q0S155</accession>
<protein>
    <submittedName>
        <fullName evidence="2">Uncharacterized protein</fullName>
    </submittedName>
</protein>
<comment type="caution">
    <text evidence="2">The sequence shown here is derived from an EMBL/GenBank/DDBJ whole genome shotgun (WGS) entry which is preliminary data.</text>
</comment>